<evidence type="ECO:0000313" key="13">
    <source>
        <dbReference type="EMBL" id="KAG9259328.1"/>
    </source>
</evidence>
<evidence type="ECO:0000313" key="6">
    <source>
        <dbReference type="EMBL" id="KAG9259319.1"/>
    </source>
</evidence>
<dbReference type="EMBL" id="JAICCE010000027">
    <property type="protein sequence ID" value="KAG9259503.1"/>
    <property type="molecule type" value="Genomic_DNA"/>
</dbReference>
<feature type="compositionally biased region" description="Polar residues" evidence="1">
    <location>
        <begin position="201"/>
        <end position="213"/>
    </location>
</feature>
<dbReference type="EMBL" id="JAICCE010000064">
    <property type="protein sequence ID" value="KAG9259362.1"/>
    <property type="molecule type" value="Genomic_DNA"/>
</dbReference>
<feature type="region of interest" description="Disordered" evidence="1">
    <location>
        <begin position="196"/>
        <end position="266"/>
    </location>
</feature>
<evidence type="ECO:0000313" key="32">
    <source>
        <dbReference type="EMBL" id="KAG9259349.1"/>
    </source>
</evidence>
<dbReference type="EMBL" id="JAICCE010000023">
    <property type="protein sequence ID" value="KAG9260798.1"/>
    <property type="molecule type" value="Genomic_DNA"/>
</dbReference>
<evidence type="ECO:0000313" key="48">
    <source>
        <dbReference type="EMBL" id="KAG9259496.1"/>
    </source>
</evidence>
<evidence type="ECO:0000313" key="21">
    <source>
        <dbReference type="EMBL" id="KAG9259337.1"/>
    </source>
</evidence>
<dbReference type="EMBL" id="JAICCE010000086">
    <property type="protein sequence ID" value="KAG9259346.1"/>
    <property type="molecule type" value="Genomic_DNA"/>
</dbReference>
<dbReference type="EMBL" id="JAICCE010000027">
    <property type="protein sequence ID" value="KAG9259497.1"/>
    <property type="molecule type" value="Genomic_DNA"/>
</dbReference>
<evidence type="ECO:0000313" key="64">
    <source>
        <dbReference type="EMBL" id="KAG9267217.1"/>
    </source>
</evidence>
<evidence type="ECO:0000313" key="44">
    <source>
        <dbReference type="EMBL" id="KAG9259364.1"/>
    </source>
</evidence>
<evidence type="ECO:0000313" key="3">
    <source>
        <dbReference type="EMBL" id="KAG9259312.1"/>
    </source>
</evidence>
<dbReference type="EMBL" id="JAICCE010000064">
    <property type="protein sequence ID" value="KAG9259363.1"/>
    <property type="molecule type" value="Genomic_DNA"/>
</dbReference>
<evidence type="ECO:0000313" key="33">
    <source>
        <dbReference type="EMBL" id="KAG9259350.1"/>
    </source>
</evidence>
<feature type="compositionally biased region" description="Basic and acidic residues" evidence="1">
    <location>
        <begin position="25"/>
        <end position="41"/>
    </location>
</feature>
<evidence type="ECO:0000313" key="51">
    <source>
        <dbReference type="EMBL" id="KAG9259499.1"/>
    </source>
</evidence>
<evidence type="ECO:0000313" key="65">
    <source>
        <dbReference type="EMBL" id="KAG9270946.1"/>
    </source>
</evidence>
<dbReference type="EMBL" id="JAICCE010000027">
    <property type="protein sequence ID" value="KAG9259495.1"/>
    <property type="molecule type" value="Genomic_DNA"/>
</dbReference>
<evidence type="ECO:0000313" key="40">
    <source>
        <dbReference type="EMBL" id="KAG9259360.1"/>
    </source>
</evidence>
<evidence type="ECO:0000313" key="12">
    <source>
        <dbReference type="EMBL" id="KAG9259327.1"/>
    </source>
</evidence>
<dbReference type="EMBL" id="JAICCE010000151">
    <property type="protein sequence ID" value="KAG9259312.1"/>
    <property type="molecule type" value="Genomic_DNA"/>
</dbReference>
<dbReference type="EMBL" id="JAICCE010000091">
    <property type="protein sequence ID" value="KAG9259342.1"/>
    <property type="molecule type" value="Genomic_DNA"/>
</dbReference>
<dbReference type="EMBL" id="JAICCE010000022">
    <property type="protein sequence ID" value="KAG9261348.1"/>
    <property type="molecule type" value="Genomic_DNA"/>
</dbReference>
<evidence type="ECO:0000313" key="58">
    <source>
        <dbReference type="EMBL" id="KAG9260139.1"/>
    </source>
</evidence>
<dbReference type="EMBL" id="JAICCE010000025">
    <property type="protein sequence ID" value="KAG9259603.1"/>
    <property type="molecule type" value="Genomic_DNA"/>
</dbReference>
<gene>
    <name evidence="65" type="ORF">AMEX_G13809</name>
    <name evidence="64" type="ORF">AMEX_G19910</name>
    <name evidence="62" type="ORF">AMEX_G24869</name>
    <name evidence="63" type="ORF">AMEX_G24870</name>
    <name evidence="59" type="ORF">AMEX_G25719</name>
    <name evidence="60" type="ORF">AMEX_G26093</name>
    <name evidence="61" type="ORF">AMEX_G26094</name>
    <name evidence="58" type="ORF">AMEX_G26367</name>
    <name evidence="55" type="ORF">AMEX_G27106</name>
    <name evidence="56" type="ORF">AMEX_G27107</name>
    <name evidence="57" type="ORF">AMEX_G27108</name>
    <name evidence="46" type="ORF">AMEX_G27926</name>
    <name evidence="47" type="ORF">AMEX_G27929</name>
    <name evidence="48" type="ORF">AMEX_G27930</name>
    <name evidence="49" type="ORF">AMEX_G27931</name>
    <name evidence="50" type="ORF">AMEX_G27932</name>
    <name evidence="51" type="ORF">AMEX_G27933</name>
    <name evidence="52" type="ORF">AMEX_G27934</name>
    <name evidence="53" type="ORF">AMEX_G27938</name>
    <name evidence="54" type="ORF">AMEX_G27943</name>
    <name evidence="45" type="ORF">AMEX_G28073</name>
    <name evidence="40" type="ORF">AMEX_G28127</name>
    <name evidence="41" type="ORF">AMEX_G28128</name>
    <name evidence="42" type="ORF">AMEX_G28129</name>
    <name evidence="43" type="ORF">AMEX_G28130</name>
    <name evidence="44" type="ORF">AMEX_G28131</name>
    <name evidence="36" type="ORF">AMEX_G28132</name>
    <name evidence="37" type="ORF">AMEX_G28133</name>
    <name evidence="38" type="ORF">AMEX_G28134</name>
    <name evidence="39" type="ORF">AMEX_G28135</name>
    <name evidence="34" type="ORF">AMEX_G28140</name>
    <name evidence="35" type="ORF">AMEX_G28141</name>
    <name evidence="31" type="ORF">AMEX_G28142</name>
    <name evidence="32" type="ORF">AMEX_G28143</name>
    <name evidence="33" type="ORF">AMEX_G28144</name>
    <name evidence="29" type="ORF">AMEX_G28145</name>
    <name evidence="30" type="ORF">AMEX_G28146</name>
    <name evidence="26" type="ORF">AMEX_G28147</name>
    <name evidence="27" type="ORF">AMEX_G28148</name>
    <name evidence="28" type="ORF">AMEX_G28149</name>
    <name evidence="25" type="ORF">AMEX_G28150</name>
    <name evidence="24" type="ORF">AMEX_G28152</name>
    <name evidence="22" type="ORF">AMEX_G28154</name>
    <name evidence="23" type="ORF">AMEX_G28155</name>
    <name evidence="21" type="ORF">AMEX_G28157</name>
    <name evidence="19" type="ORF">AMEX_G28158</name>
    <name evidence="20" type="ORF">AMEX_G28159</name>
    <name evidence="17" type="ORF">AMEX_G28160</name>
    <name evidence="18" type="ORF">AMEX_G28161</name>
    <name evidence="15" type="ORF">AMEX_G28163</name>
    <name evidence="16" type="ORF">AMEX_G28164</name>
    <name evidence="14" type="ORF">AMEX_G28165</name>
    <name evidence="13" type="ORF">AMEX_G28166</name>
    <name evidence="11" type="ORF">AMEX_G28167</name>
    <name evidence="12" type="ORF">AMEX_G28168</name>
    <name evidence="10" type="ORF">AMEX_G28169</name>
    <name evidence="9" type="ORF">AMEX_G28171</name>
    <name evidence="7" type="ORF">AMEX_G28172</name>
    <name evidence="8" type="ORF">AMEX_G28173</name>
    <name evidence="5" type="ORF">AMEX_G28175</name>
    <name evidence="6" type="ORF">AMEX_G28176</name>
    <name evidence="4" type="ORF">AMEX_G28182</name>
    <name evidence="3" type="ORF">AMEX_G28183</name>
    <name evidence="2" type="ORF">AMEX_G28185</name>
</gene>
<evidence type="ECO:0000313" key="39">
    <source>
        <dbReference type="EMBL" id="KAG9259359.1"/>
    </source>
</evidence>
<dbReference type="EMBL" id="JAICCE010000113">
    <property type="protein sequence ID" value="KAG9259331.1"/>
    <property type="molecule type" value="Genomic_DNA"/>
</dbReference>
<dbReference type="EMBL" id="JAICCE010000107">
    <property type="protein sequence ID" value="KAG9259336.1"/>
    <property type="molecule type" value="Genomic_DNA"/>
</dbReference>
<dbReference type="EMBL" id="JAICCE010000082">
    <property type="protein sequence ID" value="KAG9259351.1"/>
    <property type="molecule type" value="Genomic_DNA"/>
</dbReference>
<evidence type="ECO:0000313" key="49">
    <source>
        <dbReference type="EMBL" id="KAG9259497.1"/>
    </source>
</evidence>
<evidence type="ECO:0000313" key="34">
    <source>
        <dbReference type="EMBL" id="KAG9259351.1"/>
    </source>
</evidence>
<evidence type="ECO:0000313" key="53">
    <source>
        <dbReference type="EMBL" id="KAG9259503.1"/>
    </source>
</evidence>
<evidence type="ECO:0000313" key="52">
    <source>
        <dbReference type="EMBL" id="KAG9259500.1"/>
    </source>
</evidence>
<reference evidence="50 66" key="1">
    <citation type="submission" date="2021-07" db="EMBL/GenBank/DDBJ databases">
        <authorList>
            <person name="Imarazene B."/>
            <person name="Zahm M."/>
            <person name="Klopp C."/>
            <person name="Cabau C."/>
            <person name="Beille S."/>
            <person name="Jouanno E."/>
            <person name="Castinel A."/>
            <person name="Lluch J."/>
            <person name="Gil L."/>
            <person name="Kuchtly C."/>
            <person name="Lopez Roques C."/>
            <person name="Donnadieu C."/>
            <person name="Parrinello H."/>
            <person name="Journot L."/>
            <person name="Du K."/>
            <person name="Schartl M."/>
            <person name="Retaux S."/>
            <person name="Guiguen Y."/>
        </authorList>
    </citation>
    <scope>NUCLEOTIDE SEQUENCE [LARGE SCALE GENOMIC DNA]</scope>
    <source>
        <strain evidence="50">Pach_M1</strain>
        <tissue evidence="50">Testis</tissue>
    </source>
</reference>
<evidence type="ECO:0000313" key="36">
    <source>
        <dbReference type="EMBL" id="KAG9259356.1"/>
    </source>
</evidence>
<evidence type="ECO:0000313" key="38">
    <source>
        <dbReference type="EMBL" id="KAG9259358.1"/>
    </source>
</evidence>
<dbReference type="EMBL" id="JAICCE010000130">
    <property type="protein sequence ID" value="KAG9259321.1"/>
    <property type="molecule type" value="Genomic_DNA"/>
</dbReference>
<evidence type="ECO:0000256" key="1">
    <source>
        <dbReference type="SAM" id="MobiDB-lite"/>
    </source>
</evidence>
<dbReference type="EMBL" id="JAICCE010000027">
    <property type="protein sequence ID" value="KAG9259498.1"/>
    <property type="molecule type" value="Genomic_DNA"/>
</dbReference>
<proteinExistence type="predicted"/>
<evidence type="ECO:0000313" key="46">
    <source>
        <dbReference type="EMBL" id="KAG9259493.1"/>
    </source>
</evidence>
<dbReference type="EMBL" id="JAICCE010000025">
    <property type="protein sequence ID" value="KAG9259601.1"/>
    <property type="molecule type" value="Genomic_DNA"/>
</dbReference>
<accession>A0A8T2KK62</accession>
<dbReference type="EMBL" id="JAICCE010000027">
    <property type="protein sequence ID" value="KAG9259496.1"/>
    <property type="molecule type" value="Genomic_DNA"/>
</dbReference>
<evidence type="ECO:0000313" key="19">
    <source>
        <dbReference type="EMBL" id="KAG9259335.1"/>
    </source>
</evidence>
<evidence type="ECO:0000313" key="4">
    <source>
        <dbReference type="EMBL" id="KAG9259313.1"/>
    </source>
</evidence>
<evidence type="ECO:0000313" key="59">
    <source>
        <dbReference type="EMBL" id="KAG9260798.1"/>
    </source>
</evidence>
<evidence type="ECO:0000313" key="54">
    <source>
        <dbReference type="EMBL" id="KAG9259507.1"/>
    </source>
</evidence>
<dbReference type="EMBL" id="JAICCE010000085">
    <property type="protein sequence ID" value="KAG9259350.1"/>
    <property type="molecule type" value="Genomic_DNA"/>
</dbReference>
<evidence type="ECO:0000313" key="56">
    <source>
        <dbReference type="EMBL" id="KAG9259602.1"/>
    </source>
</evidence>
<dbReference type="EMBL" id="JAICCE010000022">
    <property type="protein sequence ID" value="KAG9261349.1"/>
    <property type="molecule type" value="Genomic_DNA"/>
</dbReference>
<dbReference type="EMBL" id="JAICCE010000082">
    <property type="protein sequence ID" value="KAG9259352.1"/>
    <property type="molecule type" value="Genomic_DNA"/>
</dbReference>
<evidence type="ECO:0000313" key="28">
    <source>
        <dbReference type="EMBL" id="KAG9259345.1"/>
    </source>
</evidence>
<dbReference type="EMBL" id="JAICCE010000027">
    <property type="protein sequence ID" value="KAG9259507.1"/>
    <property type="molecule type" value="Genomic_DNA"/>
</dbReference>
<dbReference type="EMBL" id="JAICCE010000027">
    <property type="protein sequence ID" value="KAG9259500.1"/>
    <property type="molecule type" value="Genomic_DNA"/>
</dbReference>
<evidence type="ECO:0000313" key="37">
    <source>
        <dbReference type="EMBL" id="KAG9259357.1"/>
    </source>
</evidence>
<dbReference type="AlphaFoldDB" id="A0A8T2KK62"/>
<feature type="region of interest" description="Disordered" evidence="1">
    <location>
        <begin position="19"/>
        <end position="44"/>
    </location>
</feature>
<dbReference type="EMBL" id="JAICCE010000066">
    <property type="protein sequence ID" value="KAG9259357.1"/>
    <property type="molecule type" value="Genomic_DNA"/>
</dbReference>
<evidence type="ECO:0000313" key="35">
    <source>
        <dbReference type="EMBL" id="KAG9259352.1"/>
    </source>
</evidence>
<evidence type="ECO:0000313" key="62">
    <source>
        <dbReference type="EMBL" id="KAG9261348.1"/>
    </source>
</evidence>
<dbReference type="EMBL" id="JAICCE010000024">
    <property type="protein sequence ID" value="KAG9260139.1"/>
    <property type="molecule type" value="Genomic_DNA"/>
</dbReference>
<evidence type="ECO:0000313" key="25">
    <source>
        <dbReference type="EMBL" id="KAG9259342.1"/>
    </source>
</evidence>
<evidence type="ECO:0000313" key="20">
    <source>
        <dbReference type="EMBL" id="KAG9259336.1"/>
    </source>
</evidence>
<evidence type="ECO:0000313" key="23">
    <source>
        <dbReference type="EMBL" id="KAG9259340.1"/>
    </source>
</evidence>
<dbReference type="EMBL" id="JAICCE010000025">
    <property type="protein sequence ID" value="KAG9259602.1"/>
    <property type="molecule type" value="Genomic_DNA"/>
</dbReference>
<dbReference type="EMBL" id="JAICCE010000116">
    <property type="protein sequence ID" value="KAG9259329.1"/>
    <property type="molecule type" value="Genomic_DNA"/>
</dbReference>
<dbReference type="EMBL" id="JAICCE010000066">
    <property type="protein sequence ID" value="KAG9259359.1"/>
    <property type="molecule type" value="Genomic_DNA"/>
</dbReference>
<dbReference type="EMBL" id="JAICCE010000085">
    <property type="protein sequence ID" value="KAG9259348.1"/>
    <property type="molecule type" value="Genomic_DNA"/>
</dbReference>
<dbReference type="EMBL" id="JAICCE010000085">
    <property type="protein sequence ID" value="KAG9259349.1"/>
    <property type="molecule type" value="Genomic_DNA"/>
</dbReference>
<dbReference type="EMBL" id="JAICCE010000027">
    <property type="protein sequence ID" value="KAG9259493.1"/>
    <property type="molecule type" value="Genomic_DNA"/>
</dbReference>
<evidence type="ECO:0000313" key="50">
    <source>
        <dbReference type="EMBL" id="KAG9259498.1"/>
    </source>
</evidence>
<dbReference type="EMBL" id="JAICCE010000066">
    <property type="protein sequence ID" value="KAG9259358.1"/>
    <property type="molecule type" value="Genomic_DNA"/>
</dbReference>
<evidence type="ECO:0000313" key="22">
    <source>
        <dbReference type="EMBL" id="KAG9259339.1"/>
    </source>
</evidence>
<dbReference type="EMBL" id="JAICCE010000066">
    <property type="protein sequence ID" value="KAG9259356.1"/>
    <property type="molecule type" value="Genomic_DNA"/>
</dbReference>
<feature type="compositionally biased region" description="Low complexity" evidence="1">
    <location>
        <begin position="618"/>
        <end position="643"/>
    </location>
</feature>
<organism evidence="50 66">
    <name type="scientific">Astyanax mexicanus</name>
    <name type="common">Blind cave fish</name>
    <name type="synonym">Astyanax fasciatus mexicanus</name>
    <dbReference type="NCBI Taxonomy" id="7994"/>
    <lineage>
        <taxon>Eukaryota</taxon>
        <taxon>Metazoa</taxon>
        <taxon>Chordata</taxon>
        <taxon>Craniata</taxon>
        <taxon>Vertebrata</taxon>
        <taxon>Euteleostomi</taxon>
        <taxon>Actinopterygii</taxon>
        <taxon>Neopterygii</taxon>
        <taxon>Teleostei</taxon>
        <taxon>Ostariophysi</taxon>
        <taxon>Characiformes</taxon>
        <taxon>Characoidei</taxon>
        <taxon>Acestrorhamphidae</taxon>
        <taxon>Acestrorhamphinae</taxon>
        <taxon>Astyanax</taxon>
    </lineage>
</organism>
<evidence type="ECO:0000313" key="18">
    <source>
        <dbReference type="EMBL" id="KAG9259334.1"/>
    </source>
</evidence>
<dbReference type="EMBL" id="JAICCE010000023">
    <property type="protein sequence ID" value="KAG9261116.1"/>
    <property type="molecule type" value="Genomic_DNA"/>
</dbReference>
<evidence type="ECO:0000313" key="7">
    <source>
        <dbReference type="EMBL" id="KAG9259321.1"/>
    </source>
</evidence>
<evidence type="ECO:0000313" key="16">
    <source>
        <dbReference type="EMBL" id="KAG9259331.1"/>
    </source>
</evidence>
<evidence type="ECO:0000313" key="24">
    <source>
        <dbReference type="EMBL" id="KAG9259341.1"/>
    </source>
</evidence>
<dbReference type="EMBL" id="JAICCE010000130">
    <property type="protein sequence ID" value="KAG9259322.1"/>
    <property type="molecule type" value="Genomic_DNA"/>
</dbReference>
<dbReference type="EMBL" id="JAICCE010000027">
    <property type="protein sequence ID" value="KAG9259499.1"/>
    <property type="molecule type" value="Genomic_DNA"/>
</dbReference>
<sequence>MCNPILDLQLQHLHIAQRPAPDLQSADRRALPQTRPIKEATDPASASGRLLHTNMVSLLVLLLGFCQGLFTMVSQCFSLFQQRVCPICKRTFADLPSHLRRQHHVVNATEFRLILRLASARLKDSLACPLCEKVFSRLDMHLASRHKLSGSDLEVVLSSAKRECILDKLAKLRHSQPTPPMASMLDLLRVKVQPEHRSETVLVSQSMPTNMEPNGSPEPHSEPEIPSTIMPALSVPNTPRLEPPTPHSSSAGSSRENSPRTPTEFPSPLIQRVLRDFYEFSLPSNPSNKDMENAQQRRSHALRFLQHMAAGFSDQQLKSLKFLENFLRLRQWPADLAHKGYAPTSIKVMLLNASAFVNHFKAFHLEISGLSSNKLERILLQLRRLSRDNTRAVLSHRQRAKRKKSESLQTSTELQSFVHKAERNLPRVMDDIRTKPTSKLYRIAQGYVAGYLAVLTGHRPIVFCNITKADLLEAEKDPLGRTLVWVARHKTDRAFGNAHLALLPKEADWLRGLAEISSLYGGEQCPYIFQWNGKQVQKLNRMLRAAWQVAGMKGDIAFSLIRTSIAIEAKKHLSHSDRLLVCNSMCHDISTAERFYTDVPNLSEVFRIRDLRTQALNSSADPLDASSDPESSSSESSCSPDNQ</sequence>
<dbReference type="EMBL" id="JAICCE010000032">
    <property type="protein sequence ID" value="KAG9259397.1"/>
    <property type="molecule type" value="Genomic_DNA"/>
</dbReference>
<evidence type="ECO:0000313" key="9">
    <source>
        <dbReference type="EMBL" id="KAG9259323.1"/>
    </source>
</evidence>
<evidence type="ECO:0000313" key="29">
    <source>
        <dbReference type="EMBL" id="KAG9259346.1"/>
    </source>
</evidence>
<dbReference type="EMBL" id="JAICCE010000108">
    <property type="protein sequence ID" value="KAG9259333.1"/>
    <property type="molecule type" value="Genomic_DNA"/>
</dbReference>
<evidence type="ECO:0000313" key="2">
    <source>
        <dbReference type="EMBL" id="KAG9259310.1"/>
    </source>
</evidence>
<dbReference type="EMBL" id="JAICCE010000118">
    <property type="protein sequence ID" value="KAG9259328.1"/>
    <property type="molecule type" value="Genomic_DNA"/>
</dbReference>
<dbReference type="EMBL" id="JAICCE010000102">
    <property type="protein sequence ID" value="KAG9259337.1"/>
    <property type="molecule type" value="Genomic_DNA"/>
</dbReference>
<dbReference type="EMBL" id="JAICCE010000023">
    <property type="protein sequence ID" value="KAG9261117.1"/>
    <property type="molecule type" value="Genomic_DNA"/>
</dbReference>
<dbReference type="EMBL" id="JAICCE010000094">
    <property type="protein sequence ID" value="KAG9259341.1"/>
    <property type="molecule type" value="Genomic_DNA"/>
</dbReference>
<name>A0A8T2KK62_ASTMX</name>
<dbReference type="EMBL" id="JAICCE010000108">
    <property type="protein sequence ID" value="KAG9259334.1"/>
    <property type="molecule type" value="Genomic_DNA"/>
</dbReference>
<evidence type="ECO:0000313" key="31">
    <source>
        <dbReference type="EMBL" id="KAG9259348.1"/>
    </source>
</evidence>
<evidence type="ECO:0000313" key="27">
    <source>
        <dbReference type="EMBL" id="KAG9259344.1"/>
    </source>
</evidence>
<evidence type="ECO:0000313" key="63">
    <source>
        <dbReference type="EMBL" id="KAG9261349.1"/>
    </source>
</evidence>
<dbReference type="EMBL" id="JAICCE010000087">
    <property type="protein sequence ID" value="KAG9259345.1"/>
    <property type="molecule type" value="Genomic_DNA"/>
</dbReference>
<dbReference type="EMBL" id="JAICCE010000107">
    <property type="protein sequence ID" value="KAG9259335.1"/>
    <property type="molecule type" value="Genomic_DNA"/>
</dbReference>
<dbReference type="EMBL" id="JAICCE010000144">
    <property type="protein sequence ID" value="KAG9259313.1"/>
    <property type="molecule type" value="Genomic_DNA"/>
</dbReference>
<evidence type="ECO:0000313" key="5">
    <source>
        <dbReference type="EMBL" id="KAG9259318.1"/>
    </source>
</evidence>
<dbReference type="EMBL" id="JAICCE010000087">
    <property type="protein sequence ID" value="KAG9259343.1"/>
    <property type="molecule type" value="Genomic_DNA"/>
</dbReference>
<dbReference type="EMBL" id="JAICCE010000087">
    <property type="protein sequence ID" value="KAG9259344.1"/>
    <property type="molecule type" value="Genomic_DNA"/>
</dbReference>
<evidence type="ECO:0000313" key="45">
    <source>
        <dbReference type="EMBL" id="KAG9259397.1"/>
    </source>
</evidence>
<dbReference type="EMBL" id="JAICCE010000097">
    <property type="protein sequence ID" value="KAG9259340.1"/>
    <property type="molecule type" value="Genomic_DNA"/>
</dbReference>
<dbReference type="EMBL" id="JAICCE010000064">
    <property type="protein sequence ID" value="KAG9259364.1"/>
    <property type="molecule type" value="Genomic_DNA"/>
</dbReference>
<evidence type="ECO:0000313" key="17">
    <source>
        <dbReference type="EMBL" id="KAG9259333.1"/>
    </source>
</evidence>
<evidence type="ECO:0000313" key="61">
    <source>
        <dbReference type="EMBL" id="KAG9261117.1"/>
    </source>
</evidence>
<dbReference type="EMBL" id="JAICCE010000124">
    <property type="protein sequence ID" value="KAG9259326.1"/>
    <property type="molecule type" value="Genomic_DNA"/>
</dbReference>
<evidence type="ECO:0000313" key="10">
    <source>
        <dbReference type="EMBL" id="KAG9259325.1"/>
    </source>
</evidence>
<evidence type="ECO:0000313" key="57">
    <source>
        <dbReference type="EMBL" id="KAG9259603.1"/>
    </source>
</evidence>
<dbReference type="EMBL" id="JAICCE010000011">
    <property type="protein sequence ID" value="KAG9270946.1"/>
    <property type="molecule type" value="Genomic_DNA"/>
</dbReference>
<feature type="region of interest" description="Disordered" evidence="1">
    <location>
        <begin position="617"/>
        <end position="643"/>
    </location>
</feature>
<comment type="caution">
    <text evidence="50">The sequence shown here is derived from an EMBL/GenBank/DDBJ whole genome shotgun (WGS) entry which is preliminary data.</text>
</comment>
<dbReference type="EMBL" id="JAICCE010000124">
    <property type="protein sequence ID" value="KAG9259327.1"/>
    <property type="molecule type" value="Genomic_DNA"/>
</dbReference>
<dbReference type="EMBL" id="JAICCE010000136">
    <property type="protein sequence ID" value="KAG9259318.1"/>
    <property type="molecule type" value="Genomic_DNA"/>
</dbReference>
<dbReference type="EMBL" id="JAICCE010000113">
    <property type="protein sequence ID" value="KAG9259330.1"/>
    <property type="molecule type" value="Genomic_DNA"/>
</dbReference>
<evidence type="ECO:0000313" key="26">
    <source>
        <dbReference type="EMBL" id="KAG9259343.1"/>
    </source>
</evidence>
<dbReference type="EMBL" id="JAICCE010000128">
    <property type="protein sequence ID" value="KAG9259323.1"/>
    <property type="molecule type" value="Genomic_DNA"/>
</dbReference>
<evidence type="ECO:0000313" key="11">
    <source>
        <dbReference type="EMBL" id="KAG9259326.1"/>
    </source>
</evidence>
<protein>
    <submittedName>
        <fullName evidence="50">Uncharacterized protein</fullName>
    </submittedName>
</protein>
<dbReference type="EMBL" id="JAICCE010000168">
    <property type="protein sequence ID" value="KAG9259310.1"/>
    <property type="molecule type" value="Genomic_DNA"/>
</dbReference>
<feature type="compositionally biased region" description="Polar residues" evidence="1">
    <location>
        <begin position="247"/>
        <end position="261"/>
    </location>
</feature>
<dbReference type="EMBL" id="JAICCE010000136">
    <property type="protein sequence ID" value="KAG9259319.1"/>
    <property type="molecule type" value="Genomic_DNA"/>
</dbReference>
<evidence type="ECO:0000313" key="41">
    <source>
        <dbReference type="EMBL" id="KAG9259361.1"/>
    </source>
</evidence>
<evidence type="ECO:0000313" key="60">
    <source>
        <dbReference type="EMBL" id="KAG9261116.1"/>
    </source>
</evidence>
<evidence type="ECO:0000313" key="30">
    <source>
        <dbReference type="EMBL" id="KAG9259347.1"/>
    </source>
</evidence>
<evidence type="ECO:0000313" key="42">
    <source>
        <dbReference type="EMBL" id="KAG9259362.1"/>
    </source>
</evidence>
<evidence type="ECO:0000313" key="15">
    <source>
        <dbReference type="EMBL" id="KAG9259330.1"/>
    </source>
</evidence>
<evidence type="ECO:0000313" key="8">
    <source>
        <dbReference type="EMBL" id="KAG9259322.1"/>
    </source>
</evidence>
<dbReference type="EMBL" id="JAICCE010000064">
    <property type="protein sequence ID" value="KAG9259361.1"/>
    <property type="molecule type" value="Genomic_DNA"/>
</dbReference>
<dbReference type="Proteomes" id="UP000752171">
    <property type="component" value="Unassembled WGS sequence"/>
</dbReference>
<evidence type="ECO:0000313" key="55">
    <source>
        <dbReference type="EMBL" id="KAG9259601.1"/>
    </source>
</evidence>
<dbReference type="EMBL" id="JAICCE010000097">
    <property type="protein sequence ID" value="KAG9259339.1"/>
    <property type="molecule type" value="Genomic_DNA"/>
</dbReference>
<evidence type="ECO:0000313" key="47">
    <source>
        <dbReference type="EMBL" id="KAG9259495.1"/>
    </source>
</evidence>
<dbReference type="EMBL" id="JAICCE010000016">
    <property type="protein sequence ID" value="KAG9267217.1"/>
    <property type="molecule type" value="Genomic_DNA"/>
</dbReference>
<dbReference type="EMBL" id="JAICCE010000125">
    <property type="protein sequence ID" value="KAG9259325.1"/>
    <property type="molecule type" value="Genomic_DNA"/>
</dbReference>
<evidence type="ECO:0000313" key="43">
    <source>
        <dbReference type="EMBL" id="KAG9259363.1"/>
    </source>
</evidence>
<evidence type="ECO:0000313" key="14">
    <source>
        <dbReference type="EMBL" id="KAG9259329.1"/>
    </source>
</evidence>
<dbReference type="EMBL" id="JAICCE010000086">
    <property type="protein sequence ID" value="KAG9259347.1"/>
    <property type="molecule type" value="Genomic_DNA"/>
</dbReference>
<dbReference type="EMBL" id="JAICCE010000064">
    <property type="protein sequence ID" value="KAG9259360.1"/>
    <property type="molecule type" value="Genomic_DNA"/>
</dbReference>
<evidence type="ECO:0000313" key="66">
    <source>
        <dbReference type="Proteomes" id="UP000752171"/>
    </source>
</evidence>